<reference evidence="1 2" key="1">
    <citation type="submission" date="2017-02" db="EMBL/GenBank/DDBJ databases">
        <authorList>
            <person name="Peterson S.W."/>
        </authorList>
    </citation>
    <scope>NUCLEOTIDE SEQUENCE [LARGE SCALE GENOMIC DNA]</scope>
    <source>
        <strain evidence="1 2">ATCC 35992</strain>
    </source>
</reference>
<organism evidence="1 2">
    <name type="scientific">Eubacterium uniforme</name>
    <dbReference type="NCBI Taxonomy" id="39495"/>
    <lineage>
        <taxon>Bacteria</taxon>
        <taxon>Bacillati</taxon>
        <taxon>Bacillota</taxon>
        <taxon>Clostridia</taxon>
        <taxon>Eubacteriales</taxon>
        <taxon>Eubacteriaceae</taxon>
        <taxon>Eubacterium</taxon>
    </lineage>
</organism>
<protein>
    <submittedName>
        <fullName evidence="1">Uncharacterized protein</fullName>
    </submittedName>
</protein>
<dbReference type="EMBL" id="FUXZ01000009">
    <property type="protein sequence ID" value="SKA68335.1"/>
    <property type="molecule type" value="Genomic_DNA"/>
</dbReference>
<dbReference type="STRING" id="39495.SAMN02745111_01567"/>
<gene>
    <name evidence="1" type="ORF">SAMN02745111_01567</name>
</gene>
<evidence type="ECO:0000313" key="2">
    <source>
        <dbReference type="Proteomes" id="UP000190814"/>
    </source>
</evidence>
<evidence type="ECO:0000313" key="1">
    <source>
        <dbReference type="EMBL" id="SKA68335.1"/>
    </source>
</evidence>
<keyword evidence="2" id="KW-1185">Reference proteome</keyword>
<dbReference type="InterPro" id="IPR043743">
    <property type="entry name" value="DUF5688"/>
</dbReference>
<dbReference type="AlphaFoldDB" id="A0A1T4VU12"/>
<dbReference type="Proteomes" id="UP000190814">
    <property type="component" value="Unassembled WGS sequence"/>
</dbReference>
<sequence length="332" mass="38512">MRYLKFLESIKECVSKKVSERYGDGYVVTIQKVLKNNSQSKEALLISSSKADITPTIYLKDYYCEYKGGKELDEIASDIINIYERSRLDDDVNVEVFKDFDKVKDRIVFKIINTNSNKKLLERVPHRTFMDLSIVCFCILDNNMLGKATALVHNSHILLWGIDEDELFERAFKNTPIIMKPVIKSMREVLSEILTFNLMEEIGIVKEERDMELSEETVIYKSKADNILDRIDGMHDEINMFVLTNSIKLYGASCIAYKDCLKEFATEQGTDEVYIIPSSVHEVILIPNMGYMNPREINTMIEQINTTEVEPTDVLSNHIYKYRRETNEIMTE</sequence>
<accession>A0A1T4VU12</accession>
<dbReference type="OrthoDB" id="1655031at2"/>
<dbReference type="Pfam" id="PF18941">
    <property type="entry name" value="DUF5688"/>
    <property type="match status" value="1"/>
</dbReference>
<proteinExistence type="predicted"/>
<dbReference type="RefSeq" id="WP_078766427.1">
    <property type="nucleotide sequence ID" value="NZ_FUXZ01000009.1"/>
</dbReference>
<name>A0A1T4VU12_9FIRM</name>